<comment type="similarity">
    <text evidence="3">Belongs to the short-chain dehydrogenases/reductases (SDR) family.</text>
</comment>
<dbReference type="Pfam" id="PF01575">
    <property type="entry name" value="MaoC_dehydratas"/>
    <property type="match status" value="1"/>
</dbReference>
<evidence type="ECO:0000256" key="2">
    <source>
        <dbReference type="ARBA" id="ARBA00005005"/>
    </source>
</evidence>
<evidence type="ECO:0000313" key="11">
    <source>
        <dbReference type="EMBL" id="AKT43118.1"/>
    </source>
</evidence>
<dbReference type="SUPFAM" id="SSF51735">
    <property type="entry name" value="NAD(P)-binding Rossmann-fold domains"/>
    <property type="match status" value="1"/>
</dbReference>
<comment type="pathway">
    <text evidence="2">Lipid metabolism; fatty acid beta-oxidation.</text>
</comment>
<name>A0A0K1ER90_CHOCO</name>
<dbReference type="InterPro" id="IPR054357">
    <property type="entry name" value="MFE-2_N"/>
</dbReference>
<dbReference type="KEGG" id="ccro:CMC5_073460"/>
<dbReference type="GO" id="GO:0016491">
    <property type="term" value="F:oxidoreductase activity"/>
    <property type="evidence" value="ECO:0007669"/>
    <property type="project" value="UniProtKB-KW"/>
</dbReference>
<keyword evidence="6" id="KW-0443">Lipid metabolism</keyword>
<dbReference type="PRINTS" id="PR00080">
    <property type="entry name" value="SDRFAMILY"/>
</dbReference>
<keyword evidence="4" id="KW-0276">Fatty acid metabolism</keyword>
<comment type="subcellular location">
    <subcellularLocation>
        <location evidence="1">Peroxisome</location>
    </subcellularLocation>
</comment>
<dbReference type="GO" id="GO:0005737">
    <property type="term" value="C:cytoplasm"/>
    <property type="evidence" value="ECO:0007669"/>
    <property type="project" value="UniProtKB-ARBA"/>
</dbReference>
<proteinExistence type="inferred from homology"/>
<dbReference type="InterPro" id="IPR036291">
    <property type="entry name" value="NAD(P)-bd_dom_sf"/>
</dbReference>
<dbReference type="GO" id="GO:0006635">
    <property type="term" value="P:fatty acid beta-oxidation"/>
    <property type="evidence" value="ECO:0007669"/>
    <property type="project" value="UniProtKB-UniPathway"/>
</dbReference>
<dbReference type="GO" id="GO:0004300">
    <property type="term" value="F:enoyl-CoA hydratase activity"/>
    <property type="evidence" value="ECO:0007669"/>
    <property type="project" value="UniProtKB-ARBA"/>
</dbReference>
<dbReference type="RefSeq" id="WP_050434641.1">
    <property type="nucleotide sequence ID" value="NZ_CP012159.1"/>
</dbReference>
<organism evidence="11 12">
    <name type="scientific">Chondromyces crocatus</name>
    <dbReference type="NCBI Taxonomy" id="52"/>
    <lineage>
        <taxon>Bacteria</taxon>
        <taxon>Pseudomonadati</taxon>
        <taxon>Myxococcota</taxon>
        <taxon>Polyangia</taxon>
        <taxon>Polyangiales</taxon>
        <taxon>Polyangiaceae</taxon>
        <taxon>Chondromyces</taxon>
    </lineage>
</organism>
<evidence type="ECO:0000256" key="4">
    <source>
        <dbReference type="ARBA" id="ARBA00022832"/>
    </source>
</evidence>
<dbReference type="AlphaFoldDB" id="A0A0K1ER90"/>
<dbReference type="EMBL" id="CP012159">
    <property type="protein sequence ID" value="AKT43118.1"/>
    <property type="molecule type" value="Genomic_DNA"/>
</dbReference>
<feature type="region of interest" description="Disordered" evidence="9">
    <location>
        <begin position="886"/>
        <end position="907"/>
    </location>
</feature>
<evidence type="ECO:0000256" key="1">
    <source>
        <dbReference type="ARBA" id="ARBA00004275"/>
    </source>
</evidence>
<dbReference type="Proteomes" id="UP000067626">
    <property type="component" value="Chromosome"/>
</dbReference>
<dbReference type="InterPro" id="IPR051687">
    <property type="entry name" value="Peroxisomal_Beta-Oxidation"/>
</dbReference>
<dbReference type="Gene3D" id="1.10.287.4290">
    <property type="match status" value="1"/>
</dbReference>
<dbReference type="InterPro" id="IPR057326">
    <property type="entry name" value="KR_dom"/>
</dbReference>
<dbReference type="Gene3D" id="3.40.50.720">
    <property type="entry name" value="NAD(P)-binding Rossmann-like Domain"/>
    <property type="match status" value="1"/>
</dbReference>
<dbReference type="PANTHER" id="PTHR45024">
    <property type="entry name" value="DEHYDROGENASES, SHORT CHAIN"/>
    <property type="match status" value="1"/>
</dbReference>
<keyword evidence="5" id="KW-0560">Oxidoreductase</keyword>
<protein>
    <submittedName>
        <fullName evidence="11">Ethanolamine permease</fullName>
    </submittedName>
</protein>
<dbReference type="InterPro" id="IPR029069">
    <property type="entry name" value="HotDog_dom_sf"/>
</dbReference>
<evidence type="ECO:0000256" key="6">
    <source>
        <dbReference type="ARBA" id="ARBA00023098"/>
    </source>
</evidence>
<dbReference type="PANTHER" id="PTHR45024:SF2">
    <property type="entry name" value="SCP2 DOMAIN-CONTAINING PROTEIN"/>
    <property type="match status" value="1"/>
</dbReference>
<dbReference type="InterPro" id="IPR036527">
    <property type="entry name" value="SCP2_sterol-bd_dom_sf"/>
</dbReference>
<evidence type="ECO:0000256" key="9">
    <source>
        <dbReference type="SAM" id="MobiDB-lite"/>
    </source>
</evidence>
<dbReference type="CDD" id="cd03448">
    <property type="entry name" value="HDE_HSD"/>
    <property type="match status" value="1"/>
</dbReference>
<dbReference type="SUPFAM" id="SSF55718">
    <property type="entry name" value="SCP-like"/>
    <property type="match status" value="3"/>
</dbReference>
<dbReference type="InterPro" id="IPR020904">
    <property type="entry name" value="Sc_DH/Rdtase_CS"/>
</dbReference>
<dbReference type="PROSITE" id="PS00061">
    <property type="entry name" value="ADH_SHORT"/>
    <property type="match status" value="1"/>
</dbReference>
<dbReference type="Gene3D" id="3.10.129.10">
    <property type="entry name" value="Hotdog Thioesterase"/>
    <property type="match status" value="1"/>
</dbReference>
<keyword evidence="12" id="KW-1185">Reference proteome</keyword>
<evidence type="ECO:0000313" key="12">
    <source>
        <dbReference type="Proteomes" id="UP000067626"/>
    </source>
</evidence>
<dbReference type="UniPathway" id="UPA00659"/>
<evidence type="ECO:0000256" key="3">
    <source>
        <dbReference type="ARBA" id="ARBA00006484"/>
    </source>
</evidence>
<feature type="compositionally biased region" description="Low complexity" evidence="9">
    <location>
        <begin position="890"/>
        <end position="907"/>
    </location>
</feature>
<sequence>MANELRFDGRVAIVTGAGGGLGRAHALLLASRGAKVIVNDLGGSMHGGGKNSAAADSVVEEIKAAGGEAAANYDSVEEGGRIVQAALDHFGRIDIVINNAGILRDVSFHKMTEEDWDLIYRVHVLGSFRVTHAAWPHLRDQGYGRIVMTASAAGIYGNFGQANYSMAKLGLVGFANTLALEGKKRNVLVNTIAPLAGSRLTETVLPKEIIDNLKPDYVSPLCAYLVHESCTDNGGLFEVGGGFFAKLRWERAEGATLRLGRPFTVEQIAARWGEISGFEKASHPANIAESMQPVMTNLEAGPSKGGNDLIDVDLALGYEYPSLRSRYDERDLSLYALGVGAATDPLDDKELRFVYEMHKDGFFALPTFGVIPAMGALVEQYKQGTKAPGLNYGFERLLHGEQYTEIRRPLPPNAKLTHRIRIKDIWDKGKNAVVVTEVRSSDESGEELLYNEYTSVIRGAGGWGGDRGPGAEVNAPPDRAPDATITEKIGPNQALLYRLSGDVNPLHADPTFATSFGFPKPILHGLCTFGYAGRHVLRAFDIDPRLFKSIKVRFSESVFPGETLVTEMWKESDTRIVFRCRVQERDKPVLSAAAIELHTEIPKPKAKAVSAAAATPSTAQGGGSEDVFIAIRDYLEKNPDHVAKIATIFQLKLANPDSTWTLDVKNGKGAVLQGATDLKPDVTLELSDADFIGMATGKVDPMKLYSGGQLKISGNIMASQKLGFLKKIDPEQAKAAVAAYRAKQGGAATGSPAAPTAVQGGGSEDVFIAIRDYLEKNPDHVAKIATVFQLKLANPDSTWTLDVKNGKGAVLQGATDLKPDVTLELSDADFIGMATGKVDPMKLYSGGQLKISGNIMASQKLGFLKKIDPEQAKAAVAAYRKQQGQGGGAAPSAAASGGQQRASQPAGAAVQDVLEKLPGALGAKAQEIGAVVQLQLTAPDQAWVLDYAEGRSELRPGEAKGAEATVRIAGDDLVALTRGEARLSSLFQHGKVKVDGDVRVAKRLGLLEGLLAGSAGKQS</sequence>
<keyword evidence="8" id="KW-0456">Lyase</keyword>
<dbReference type="Pfam" id="PF00106">
    <property type="entry name" value="adh_short"/>
    <property type="match status" value="1"/>
</dbReference>
<dbReference type="CDD" id="cd05353">
    <property type="entry name" value="hydroxyacyl-CoA-like_DH_SDR_c-like"/>
    <property type="match status" value="1"/>
</dbReference>
<dbReference type="SUPFAM" id="SSF54637">
    <property type="entry name" value="Thioesterase/thiol ester dehydrase-isomerase"/>
    <property type="match status" value="2"/>
</dbReference>
<dbReference type="SMART" id="SM00822">
    <property type="entry name" value="PKS_KR"/>
    <property type="match status" value="1"/>
</dbReference>
<evidence type="ECO:0000256" key="8">
    <source>
        <dbReference type="ARBA" id="ARBA00023239"/>
    </source>
</evidence>
<dbReference type="Gene3D" id="3.30.1050.10">
    <property type="entry name" value="SCP2 sterol-binding domain"/>
    <property type="match status" value="3"/>
</dbReference>
<dbReference type="PATRIC" id="fig|52.7.peg.8073"/>
<dbReference type="InterPro" id="IPR002347">
    <property type="entry name" value="SDR_fam"/>
</dbReference>
<dbReference type="STRING" id="52.CMC5_073460"/>
<dbReference type="PRINTS" id="PR00081">
    <property type="entry name" value="GDHRDH"/>
</dbReference>
<reference evidence="11 12" key="1">
    <citation type="submission" date="2015-07" db="EMBL/GenBank/DDBJ databases">
        <title>Genome analysis of myxobacterium Chondromyces crocatus Cm c5 reveals a high potential for natural compound synthesis and the genetic basis for the loss of fruiting body formation.</title>
        <authorList>
            <person name="Zaburannyi N."/>
            <person name="Bunk B."/>
            <person name="Maier J."/>
            <person name="Overmann J."/>
            <person name="Mueller R."/>
        </authorList>
    </citation>
    <scope>NUCLEOTIDE SEQUENCE [LARGE SCALE GENOMIC DNA]</scope>
    <source>
        <strain evidence="11 12">Cm c5</strain>
    </source>
</reference>
<evidence type="ECO:0000256" key="5">
    <source>
        <dbReference type="ARBA" id="ARBA00023002"/>
    </source>
</evidence>
<dbReference type="InterPro" id="IPR002539">
    <property type="entry name" value="MaoC-like_dom"/>
</dbReference>
<dbReference type="Pfam" id="PF22622">
    <property type="entry name" value="MFE-2_hydrat-2_N"/>
    <property type="match status" value="1"/>
</dbReference>
<dbReference type="InterPro" id="IPR003033">
    <property type="entry name" value="SCP2_sterol-bd_dom"/>
</dbReference>
<dbReference type="FunFam" id="3.40.50.720:FF:000185">
    <property type="entry name" value="peroxisomal multifunctional enzyme type 2"/>
    <property type="match status" value="1"/>
</dbReference>
<feature type="domain" description="Ketoreductase" evidence="10">
    <location>
        <begin position="10"/>
        <end position="203"/>
    </location>
</feature>
<evidence type="ECO:0000259" key="10">
    <source>
        <dbReference type="SMART" id="SM00822"/>
    </source>
</evidence>
<dbReference type="Pfam" id="PF02036">
    <property type="entry name" value="SCP2"/>
    <property type="match status" value="3"/>
</dbReference>
<keyword evidence="7" id="KW-0576">Peroxisome</keyword>
<dbReference type="OrthoDB" id="9804774at2"/>
<accession>A0A0K1ER90</accession>
<gene>
    <name evidence="11" type="ORF">CMC5_073460</name>
</gene>
<evidence type="ECO:0000256" key="7">
    <source>
        <dbReference type="ARBA" id="ARBA00023140"/>
    </source>
</evidence>